<sequence length="223" mass="23494">MIRRVLRVVTDRADDAEKPDTVAETGRSDPDRDPSATAAEDTDDAHDSDDDLAADAADAHDGRLRFSRLAAYGVLPAIAVLMVIAAGLLKWHDFSARDSQSAGAEAVHAASDATIALLSYKPATVEKDLEAARAGLTGTFLDSYTSLTRDVVIPGAKQKQISAVATVPAAAAVSATENHAVAMLFVNQTVIIGQDAPTETASSVRVTLDRVAGRWLISQFEPI</sequence>
<evidence type="ECO:0000256" key="3">
    <source>
        <dbReference type="SAM" id="MobiDB-lite"/>
    </source>
</evidence>
<evidence type="ECO:0000256" key="1">
    <source>
        <dbReference type="ARBA" id="ARBA00004370"/>
    </source>
</evidence>
<feature type="compositionally biased region" description="Basic and acidic residues" evidence="3">
    <location>
        <begin position="9"/>
        <end position="34"/>
    </location>
</feature>
<keyword evidence="2 4" id="KW-0472">Membrane</keyword>
<keyword evidence="6" id="KW-1185">Reference proteome</keyword>
<evidence type="ECO:0000313" key="5">
    <source>
        <dbReference type="EMBL" id="ULP40343.1"/>
    </source>
</evidence>
<proteinExistence type="predicted"/>
<gene>
    <name evidence="5" type="ORF">MJO58_15055</name>
</gene>
<evidence type="ECO:0000256" key="2">
    <source>
        <dbReference type="ARBA" id="ARBA00023136"/>
    </source>
</evidence>
<dbReference type="EMBL" id="CP092423">
    <property type="protein sequence ID" value="ULP40343.1"/>
    <property type="molecule type" value="Genomic_DNA"/>
</dbReference>
<comment type="subcellular location">
    <subcellularLocation>
        <location evidence="1">Membrane</location>
    </subcellularLocation>
</comment>
<feature type="transmembrane region" description="Helical" evidence="4">
    <location>
        <begin position="69"/>
        <end position="91"/>
    </location>
</feature>
<evidence type="ECO:0008006" key="7">
    <source>
        <dbReference type="Google" id="ProtNLM"/>
    </source>
</evidence>
<feature type="region of interest" description="Disordered" evidence="3">
    <location>
        <begin position="1"/>
        <end position="51"/>
    </location>
</feature>
<dbReference type="PANTHER" id="PTHR37042">
    <property type="entry name" value="OUTER MEMBRANE PROTEIN RV1973"/>
    <property type="match status" value="1"/>
</dbReference>
<reference evidence="5" key="1">
    <citation type="submission" date="2022-08" db="EMBL/GenBank/DDBJ databases">
        <title>Complete genome sequence of 14 non-tuberculosis mycobacteria type-strains.</title>
        <authorList>
            <person name="Igarashi Y."/>
            <person name="Osugi A."/>
            <person name="Mitarai S."/>
        </authorList>
    </citation>
    <scope>NUCLEOTIDE SEQUENCE</scope>
    <source>
        <strain evidence="5">ATCC 51985</strain>
    </source>
</reference>
<dbReference type="RefSeq" id="WP_239719911.1">
    <property type="nucleotide sequence ID" value="NZ_CP092423.2"/>
</dbReference>
<feature type="compositionally biased region" description="Acidic residues" evidence="3">
    <location>
        <begin position="40"/>
        <end position="51"/>
    </location>
</feature>
<protein>
    <recommendedName>
        <fullName evidence="7">Mce associated membrane protein</fullName>
    </recommendedName>
</protein>
<evidence type="ECO:0000256" key="4">
    <source>
        <dbReference type="SAM" id="Phobius"/>
    </source>
</evidence>
<name>A0ABY3UP15_MYCLN</name>
<keyword evidence="4" id="KW-0812">Transmembrane</keyword>
<dbReference type="Proteomes" id="UP001055171">
    <property type="component" value="Chromosome"/>
</dbReference>
<keyword evidence="4" id="KW-1133">Transmembrane helix</keyword>
<dbReference type="PANTHER" id="PTHR37042:SF4">
    <property type="entry name" value="OUTER MEMBRANE PROTEIN RV1973"/>
    <property type="match status" value="1"/>
</dbReference>
<accession>A0ABY3UP15</accession>
<evidence type="ECO:0000313" key="6">
    <source>
        <dbReference type="Proteomes" id="UP001055171"/>
    </source>
</evidence>
<organism evidence="5 6">
    <name type="scientific">Mycobacterium lentiflavum</name>
    <dbReference type="NCBI Taxonomy" id="141349"/>
    <lineage>
        <taxon>Bacteria</taxon>
        <taxon>Bacillati</taxon>
        <taxon>Actinomycetota</taxon>
        <taxon>Actinomycetes</taxon>
        <taxon>Mycobacteriales</taxon>
        <taxon>Mycobacteriaceae</taxon>
        <taxon>Mycobacterium</taxon>
        <taxon>Mycobacterium simiae complex</taxon>
    </lineage>
</organism>